<evidence type="ECO:0000259" key="2">
    <source>
        <dbReference type="Pfam" id="PF25583"/>
    </source>
</evidence>
<accession>A0A941IFG1</accession>
<comment type="caution">
    <text evidence="3">The sequence shown here is derived from an EMBL/GenBank/DDBJ whole genome shotgun (WGS) entry which is preliminary data.</text>
</comment>
<dbReference type="InterPro" id="IPR057727">
    <property type="entry name" value="WCX_dom"/>
</dbReference>
<evidence type="ECO:0000259" key="1">
    <source>
        <dbReference type="Pfam" id="PF13280"/>
    </source>
</evidence>
<gene>
    <name evidence="3" type="ORF">KDM90_03255</name>
</gene>
<feature type="domain" description="WYL" evidence="1">
    <location>
        <begin position="127"/>
        <end position="188"/>
    </location>
</feature>
<evidence type="ECO:0000313" key="4">
    <source>
        <dbReference type="Proteomes" id="UP000678545"/>
    </source>
</evidence>
<dbReference type="EMBL" id="JAGSPJ010000001">
    <property type="protein sequence ID" value="MBR7799005.1"/>
    <property type="molecule type" value="Genomic_DNA"/>
</dbReference>
<dbReference type="RefSeq" id="WP_212674118.1">
    <property type="nucleotide sequence ID" value="NZ_JAGSPJ010000001.1"/>
</dbReference>
<name>A0A941IFG1_9BURK</name>
<reference evidence="3" key="1">
    <citation type="submission" date="2021-04" db="EMBL/GenBank/DDBJ databases">
        <title>novel species isolated from subtropical streams in China.</title>
        <authorList>
            <person name="Lu H."/>
        </authorList>
    </citation>
    <scope>NUCLEOTIDE SEQUENCE</scope>
    <source>
        <strain evidence="3">FT137W</strain>
    </source>
</reference>
<dbReference type="PANTHER" id="PTHR34580:SF1">
    <property type="entry name" value="PROTEIN PAFC"/>
    <property type="match status" value="1"/>
</dbReference>
<dbReference type="Pfam" id="PF25583">
    <property type="entry name" value="WCX"/>
    <property type="match status" value="1"/>
</dbReference>
<dbReference type="InterPro" id="IPR026881">
    <property type="entry name" value="WYL_dom"/>
</dbReference>
<dbReference type="AlphaFoldDB" id="A0A941IFG1"/>
<dbReference type="PANTHER" id="PTHR34580">
    <property type="match status" value="1"/>
</dbReference>
<protein>
    <submittedName>
        <fullName evidence="3">WYL domain-containing transcriptional regulator</fullName>
    </submittedName>
</protein>
<proteinExistence type="predicted"/>
<dbReference type="InterPro" id="IPR051534">
    <property type="entry name" value="CBASS_pafABC_assoc_protein"/>
</dbReference>
<organism evidence="3 4">
    <name type="scientific">Undibacterium fentianense</name>
    <dbReference type="NCBI Taxonomy" id="2828728"/>
    <lineage>
        <taxon>Bacteria</taxon>
        <taxon>Pseudomonadati</taxon>
        <taxon>Pseudomonadota</taxon>
        <taxon>Betaproteobacteria</taxon>
        <taxon>Burkholderiales</taxon>
        <taxon>Oxalobacteraceae</taxon>
        <taxon>Undibacterium</taxon>
    </lineage>
</organism>
<dbReference type="Pfam" id="PF13280">
    <property type="entry name" value="WYL"/>
    <property type="match status" value="1"/>
</dbReference>
<dbReference type="PROSITE" id="PS52050">
    <property type="entry name" value="WYL"/>
    <property type="match status" value="1"/>
</dbReference>
<keyword evidence="4" id="KW-1185">Reference proteome</keyword>
<feature type="domain" description="WCX" evidence="2">
    <location>
        <begin position="219"/>
        <end position="292"/>
    </location>
</feature>
<evidence type="ECO:0000313" key="3">
    <source>
        <dbReference type="EMBL" id="MBR7799005.1"/>
    </source>
</evidence>
<sequence>MTSENHETLVYRLSQILVKLNQGQKLVPKELAEEFGVNIRTIQRDLNLRFAYLPLEKNGGSYQMDVRFLGQLSTKDISRFAGLAGVKGLFPSLSDDFLSELFDTRIEKNLHVQGHDYEDVSERSTDFTLLEKAIRHRKRIRFTYRKADVVKQYENVCPYKLINSKGIWYLAAVDGNTLKSYSFAKISELGSTTREFLWDSEIEQQLLDEDGIWFSAAKQTLKLSVSKEVAIYFKRRKLIPLQKIEKEHSDGRLIVSTTIAHLNQIFPIIRYWIPYIRILEPLALQTKLELELSDYLKNRGFDSGES</sequence>
<dbReference type="Proteomes" id="UP000678545">
    <property type="component" value="Unassembled WGS sequence"/>
</dbReference>